<evidence type="ECO:0000259" key="1">
    <source>
        <dbReference type="Pfam" id="PF21012"/>
    </source>
</evidence>
<name>A0A2S8AEB9_9FLAO</name>
<dbReference type="Proteomes" id="UP000238042">
    <property type="component" value="Unassembled WGS sequence"/>
</dbReference>
<proteinExistence type="predicted"/>
<organism evidence="2 3">
    <name type="scientific">Apibacter adventoris</name>
    <dbReference type="NCBI Taxonomy" id="1679466"/>
    <lineage>
        <taxon>Bacteria</taxon>
        <taxon>Pseudomonadati</taxon>
        <taxon>Bacteroidota</taxon>
        <taxon>Flavobacteriia</taxon>
        <taxon>Flavobacteriales</taxon>
        <taxon>Weeksellaceae</taxon>
        <taxon>Apibacter</taxon>
    </lineage>
</organism>
<sequence length="508" mass="59201">MTYRNKTYFVILLLVSISCFGQVIDTLQLTLTDKYDFRSNFYRYQIEKNPANMFYYRNFSFSEIFSEYHIQNSNKYYEVNKGKGLEGIKVEVESYQILSPQKHIVWGKAFYSKNVIKKVVLNENSDLENIYPYISADSIGGNLNNETYFFEGGYSYKSGKNILGIFGRYKAQQEYRDIDPRPKNLVSDLDIDLGYSRNILPQYTISANMGFKNYTQSNDVKFASLVGKPVLYQMLGLGNYSYLFTGKVFNTSFSGNTYRGGIQFFNSEKKNFFFSANIERFNNKKVEENTNSKLTLSKIKENLYYISLIKLFDPSINYTLGISINGTYKERTGTEFYYIDLGSHMDCIDKKQQYSHKKSDLNLSFLYSRKIVNGSYSISPFTNLINEKEKYVYPYSYQEFSDISWGINLGLNKSFTSGTHFFISSAVSWKESLSSENKLKMTGIHDSFQKQLKDDFEFKSSNYFKTNLQVKVYFKISNLNLFVDQSLQYTFYHQKPNYSQSISLGLVF</sequence>
<accession>A0A2S8AEB9</accession>
<evidence type="ECO:0000313" key="3">
    <source>
        <dbReference type="Proteomes" id="UP000238042"/>
    </source>
</evidence>
<dbReference type="AlphaFoldDB" id="A0A2S8AEB9"/>
<gene>
    <name evidence="2" type="ORF">C4S77_04710</name>
</gene>
<dbReference type="OrthoDB" id="1025008at2"/>
<dbReference type="EMBL" id="PSZM01000034">
    <property type="protein sequence ID" value="PQL93449.1"/>
    <property type="molecule type" value="Genomic_DNA"/>
</dbReference>
<feature type="domain" description="DUF6850" evidence="1">
    <location>
        <begin position="50"/>
        <end position="508"/>
    </location>
</feature>
<dbReference type="InterPro" id="IPR049236">
    <property type="entry name" value="DUF6850"/>
</dbReference>
<comment type="caution">
    <text evidence="2">The sequence shown here is derived from an EMBL/GenBank/DDBJ whole genome shotgun (WGS) entry which is preliminary data.</text>
</comment>
<dbReference type="Pfam" id="PF21012">
    <property type="entry name" value="DUF6850"/>
    <property type="match status" value="1"/>
</dbReference>
<protein>
    <recommendedName>
        <fullName evidence="1">DUF6850 domain-containing protein</fullName>
    </recommendedName>
</protein>
<dbReference type="RefSeq" id="WP_105246440.1">
    <property type="nucleotide sequence ID" value="NZ_PSZM01000034.1"/>
</dbReference>
<reference evidence="2 3" key="1">
    <citation type="submission" date="2018-02" db="EMBL/GenBank/DDBJ databases">
        <title>Genome sequences of Apibacter spp., gut symbionts of Asian honey bees.</title>
        <authorList>
            <person name="Kwong W.K."/>
            <person name="Steele M.I."/>
            <person name="Moran N.A."/>
        </authorList>
    </citation>
    <scope>NUCLEOTIDE SEQUENCE [LARGE SCALE GENOMIC DNA]</scope>
    <source>
        <strain evidence="3">wkB301</strain>
    </source>
</reference>
<keyword evidence="3" id="KW-1185">Reference proteome</keyword>
<evidence type="ECO:0000313" key="2">
    <source>
        <dbReference type="EMBL" id="PQL93449.1"/>
    </source>
</evidence>
<dbReference type="PROSITE" id="PS51257">
    <property type="entry name" value="PROKAR_LIPOPROTEIN"/>
    <property type="match status" value="1"/>
</dbReference>